<gene>
    <name evidence="1" type="ORF">M407DRAFT_227367</name>
</gene>
<evidence type="ECO:0000313" key="2">
    <source>
        <dbReference type="Proteomes" id="UP000054248"/>
    </source>
</evidence>
<name>A0A0C3QQ38_9AGAM</name>
<reference evidence="1 2" key="1">
    <citation type="submission" date="2014-04" db="EMBL/GenBank/DDBJ databases">
        <authorList>
            <consortium name="DOE Joint Genome Institute"/>
            <person name="Kuo A."/>
            <person name="Girlanda M."/>
            <person name="Perotto S."/>
            <person name="Kohler A."/>
            <person name="Nagy L.G."/>
            <person name="Floudas D."/>
            <person name="Copeland A."/>
            <person name="Barry K.W."/>
            <person name="Cichocki N."/>
            <person name="Veneault-Fourrey C."/>
            <person name="LaButti K."/>
            <person name="Lindquist E.A."/>
            <person name="Lipzen A."/>
            <person name="Lundell T."/>
            <person name="Morin E."/>
            <person name="Murat C."/>
            <person name="Sun H."/>
            <person name="Tunlid A."/>
            <person name="Henrissat B."/>
            <person name="Grigoriev I.V."/>
            <person name="Hibbett D.S."/>
            <person name="Martin F."/>
            <person name="Nordberg H.P."/>
            <person name="Cantor M.N."/>
            <person name="Hua S.X."/>
        </authorList>
    </citation>
    <scope>NUCLEOTIDE SEQUENCE [LARGE SCALE GENOMIC DNA]</scope>
    <source>
        <strain evidence="1 2">MUT 4182</strain>
    </source>
</reference>
<accession>A0A0C3QQ38</accession>
<proteinExistence type="predicted"/>
<organism evidence="1 2">
    <name type="scientific">Tulasnella calospora MUT 4182</name>
    <dbReference type="NCBI Taxonomy" id="1051891"/>
    <lineage>
        <taxon>Eukaryota</taxon>
        <taxon>Fungi</taxon>
        <taxon>Dikarya</taxon>
        <taxon>Basidiomycota</taxon>
        <taxon>Agaricomycotina</taxon>
        <taxon>Agaricomycetes</taxon>
        <taxon>Cantharellales</taxon>
        <taxon>Tulasnellaceae</taxon>
        <taxon>Tulasnella</taxon>
    </lineage>
</organism>
<dbReference type="SUPFAM" id="SSF52047">
    <property type="entry name" value="RNI-like"/>
    <property type="match status" value="1"/>
</dbReference>
<reference evidence="2" key="2">
    <citation type="submission" date="2015-01" db="EMBL/GenBank/DDBJ databases">
        <title>Evolutionary Origins and Diversification of the Mycorrhizal Mutualists.</title>
        <authorList>
            <consortium name="DOE Joint Genome Institute"/>
            <consortium name="Mycorrhizal Genomics Consortium"/>
            <person name="Kohler A."/>
            <person name="Kuo A."/>
            <person name="Nagy L.G."/>
            <person name="Floudas D."/>
            <person name="Copeland A."/>
            <person name="Barry K.W."/>
            <person name="Cichocki N."/>
            <person name="Veneault-Fourrey C."/>
            <person name="LaButti K."/>
            <person name="Lindquist E.A."/>
            <person name="Lipzen A."/>
            <person name="Lundell T."/>
            <person name="Morin E."/>
            <person name="Murat C."/>
            <person name="Riley R."/>
            <person name="Ohm R."/>
            <person name="Sun H."/>
            <person name="Tunlid A."/>
            <person name="Henrissat B."/>
            <person name="Grigoriev I.V."/>
            <person name="Hibbett D.S."/>
            <person name="Martin F."/>
        </authorList>
    </citation>
    <scope>NUCLEOTIDE SEQUENCE [LARGE SCALE GENOMIC DNA]</scope>
    <source>
        <strain evidence="2">MUT 4182</strain>
    </source>
</reference>
<evidence type="ECO:0000313" key="1">
    <source>
        <dbReference type="EMBL" id="KIO29589.1"/>
    </source>
</evidence>
<sequence>MTQSPPSSKHLPTVRSTIRGAQKKSDVIISQALHHLGVMRQPQVPTPVLVMEKALPPLPHEIPQPSPLAAGTDEGWTTVNLRPDIRLPAELWKLVFEHATNTYPYPLSSHHFSPRHSISQPSITEPDDERRLIRASMEIKRTISLVCRAWRTVGMEFLFHTIHVTSQRTIPSLWYALREDANRQPDSGQGSDTLTWWIRRIWVEDLGPLSWFILVSEKLPEYSVLELVRRCPKLVEFAGPGLSKPLRKLDFSPFQPALHAICNSDISAASPLTTNGGQRRDPPRGLSLSFRIADADEMNRFVTANPSLASGFGLLRSLYLHCGGTSGQAAVDTSPVRLPSLQFLSVRGQYALEQAFTFVVPSLTSLQYIRNHANDPIEPLLTAIGMDLEELDLIGSTAFADGYIERTCPRLRVLHISTLDHFESNLSEVYHSGITTVGVFQMYLGDEVTRAGMSARIQRLQWAFPSLSLLRDTSWKEQALRQRAAVSGRFPDRKYCGYWMCLADVAKNAEVRLVDWRERDIGGFFNTERCRIEWDPVLERMLTAATEVVEEDGQESS</sequence>
<keyword evidence="2" id="KW-1185">Reference proteome</keyword>
<dbReference type="HOGENOM" id="CLU_011577_1_0_1"/>
<dbReference type="Proteomes" id="UP000054248">
    <property type="component" value="Unassembled WGS sequence"/>
</dbReference>
<dbReference type="EMBL" id="KN822981">
    <property type="protein sequence ID" value="KIO29589.1"/>
    <property type="molecule type" value="Genomic_DNA"/>
</dbReference>
<protein>
    <submittedName>
        <fullName evidence="1">Uncharacterized protein</fullName>
    </submittedName>
</protein>
<dbReference type="AlphaFoldDB" id="A0A0C3QQ38"/>
<dbReference type="OrthoDB" id="3232644at2759"/>